<keyword evidence="1" id="KW-0732">Signal</keyword>
<dbReference type="RefSeq" id="WP_173120612.1">
    <property type="nucleotide sequence ID" value="NZ_JABRWJ010000001.1"/>
</dbReference>
<proteinExistence type="predicted"/>
<dbReference type="PROSITE" id="PS51257">
    <property type="entry name" value="PROKAR_LIPOPROTEIN"/>
    <property type="match status" value="1"/>
</dbReference>
<accession>A0ABX2EBS4</accession>
<organism evidence="2 3">
    <name type="scientific">Pseudaquabacterium terrae</name>
    <dbReference type="NCBI Taxonomy" id="2732868"/>
    <lineage>
        <taxon>Bacteria</taxon>
        <taxon>Pseudomonadati</taxon>
        <taxon>Pseudomonadota</taxon>
        <taxon>Betaproteobacteria</taxon>
        <taxon>Burkholderiales</taxon>
        <taxon>Sphaerotilaceae</taxon>
        <taxon>Pseudaquabacterium</taxon>
    </lineage>
</organism>
<evidence type="ECO:0000313" key="2">
    <source>
        <dbReference type="EMBL" id="NRF66046.1"/>
    </source>
</evidence>
<gene>
    <name evidence="2" type="ORF">HLB44_03485</name>
</gene>
<evidence type="ECO:0008006" key="4">
    <source>
        <dbReference type="Google" id="ProtNLM"/>
    </source>
</evidence>
<name>A0ABX2EBS4_9BURK</name>
<keyword evidence="3" id="KW-1185">Reference proteome</keyword>
<sequence length="246" mass="25492">MAKRQTLTTRIAAPIAALLLACGSGAAQAAEPTTEQLFRWAQMTYPELFPDSPPIVQLPHDGKTFQVRSYVNGNHLGVANGEVYGLGAFTGGVIHNFGAVANYASAVCAKLGCGTGPDSGMVYSAVQVGAPQPASITAQVPKNGRVSASGSYMISGTLGGDLFSLAGQTLYVIVEDPSSLFESNASVNIVQGSSFSYQLVLQPRTLPTVGRFTGTLRAFACLDAGCGTRLGGTPLLIPYDVTVRAN</sequence>
<feature type="chain" id="PRO_5046876195" description="DUF4402 domain-containing protein" evidence="1">
    <location>
        <begin position="30"/>
        <end position="246"/>
    </location>
</feature>
<dbReference type="EMBL" id="JABRWJ010000001">
    <property type="protein sequence ID" value="NRF66046.1"/>
    <property type="molecule type" value="Genomic_DNA"/>
</dbReference>
<reference evidence="2 3" key="1">
    <citation type="submission" date="2020-05" db="EMBL/GenBank/DDBJ databases">
        <title>Aquincola sp. isolate from soil.</title>
        <authorList>
            <person name="Han J."/>
            <person name="Kim D.-U."/>
        </authorList>
    </citation>
    <scope>NUCLEOTIDE SEQUENCE [LARGE SCALE GENOMIC DNA]</scope>
    <source>
        <strain evidence="2 3">S2</strain>
    </source>
</reference>
<protein>
    <recommendedName>
        <fullName evidence="4">DUF4402 domain-containing protein</fullName>
    </recommendedName>
</protein>
<evidence type="ECO:0000256" key="1">
    <source>
        <dbReference type="SAM" id="SignalP"/>
    </source>
</evidence>
<dbReference type="Proteomes" id="UP000737171">
    <property type="component" value="Unassembled WGS sequence"/>
</dbReference>
<comment type="caution">
    <text evidence="2">The sequence shown here is derived from an EMBL/GenBank/DDBJ whole genome shotgun (WGS) entry which is preliminary data.</text>
</comment>
<evidence type="ECO:0000313" key="3">
    <source>
        <dbReference type="Proteomes" id="UP000737171"/>
    </source>
</evidence>
<feature type="signal peptide" evidence="1">
    <location>
        <begin position="1"/>
        <end position="29"/>
    </location>
</feature>